<feature type="compositionally biased region" description="Low complexity" evidence="3">
    <location>
        <begin position="117"/>
        <end position="130"/>
    </location>
</feature>
<protein>
    <recommendedName>
        <fullName evidence="5">Apple domain-containing protein</fullName>
    </recommendedName>
</protein>
<keyword evidence="4" id="KW-0732">Signal</keyword>
<evidence type="ECO:0000313" key="7">
    <source>
        <dbReference type="Proteomes" id="UP000266385"/>
    </source>
</evidence>
<dbReference type="RefSeq" id="WP_119374707.1">
    <property type="nucleotide sequence ID" value="NZ_QWFX01000005.1"/>
</dbReference>
<evidence type="ECO:0000259" key="5">
    <source>
        <dbReference type="SMART" id="SM00223"/>
    </source>
</evidence>
<dbReference type="OrthoDB" id="7632681at2"/>
<evidence type="ECO:0000256" key="3">
    <source>
        <dbReference type="SAM" id="MobiDB-lite"/>
    </source>
</evidence>
<dbReference type="EMBL" id="QWFX01000005">
    <property type="protein sequence ID" value="RIJ32626.1"/>
    <property type="molecule type" value="Genomic_DNA"/>
</dbReference>
<organism evidence="6 7">
    <name type="scientific">Henriciella mobilis</name>
    <dbReference type="NCBI Taxonomy" id="2305467"/>
    <lineage>
        <taxon>Bacteria</taxon>
        <taxon>Pseudomonadati</taxon>
        <taxon>Pseudomonadota</taxon>
        <taxon>Alphaproteobacteria</taxon>
        <taxon>Hyphomonadales</taxon>
        <taxon>Hyphomonadaceae</taxon>
        <taxon>Henriciella</taxon>
    </lineage>
</organism>
<feature type="signal peptide" evidence="4">
    <location>
        <begin position="1"/>
        <end position="23"/>
    </location>
</feature>
<evidence type="ECO:0000256" key="4">
    <source>
        <dbReference type="SAM" id="SignalP"/>
    </source>
</evidence>
<dbReference type="InterPro" id="IPR000177">
    <property type="entry name" value="Apple"/>
</dbReference>
<proteinExistence type="predicted"/>
<dbReference type="InterPro" id="IPR003609">
    <property type="entry name" value="Pan_app"/>
</dbReference>
<dbReference type="CDD" id="cd01100">
    <property type="entry name" value="APPLE_Factor_XI_like"/>
    <property type="match status" value="1"/>
</dbReference>
<comment type="caution">
    <text evidence="6">The sequence shown here is derived from an EMBL/GenBank/DDBJ whole genome shotgun (WGS) entry which is preliminary data.</text>
</comment>
<evidence type="ECO:0000313" key="6">
    <source>
        <dbReference type="EMBL" id="RIJ32626.1"/>
    </source>
</evidence>
<reference evidence="6 7" key="1">
    <citation type="submission" date="2018-08" db="EMBL/GenBank/DDBJ databases">
        <title>Henriciella mobilis sp. nov., isolated from seawater.</title>
        <authorList>
            <person name="Cheng H."/>
            <person name="Wu Y.-H."/>
            <person name="Xu X.-W."/>
            <person name="Guo L.-L."/>
        </authorList>
    </citation>
    <scope>NUCLEOTIDE SEQUENCE [LARGE SCALE GENOMIC DNA]</scope>
    <source>
        <strain evidence="6 7">JN25</strain>
    </source>
</reference>
<keyword evidence="7" id="KW-1185">Reference proteome</keyword>
<dbReference type="Gene3D" id="3.50.4.10">
    <property type="entry name" value="Hepatocyte Growth Factor"/>
    <property type="match status" value="1"/>
</dbReference>
<accession>A0A399RLR9</accession>
<name>A0A399RLR9_9PROT</name>
<sequence>MSLKIRTLASFSMLALAILPAVADGNGPARERDTYRPAGTYATLRGSTPDACAATCESDAQCRAWSLTPPTFRAGPKCELKSVDGPPVERVAAISGIVKRSSAPVSVAYTPPPPSQPQAAEARPPVAQPAAPRPAPTGSIQQQRMDEPDRRPLPAQPASIGDADRPWPGLRRSEESGTYTLPPEGTRPLPRRRQDGIPVYSVQHLETLPADYKDNAGLQGRLPSGQLPEEAETEDSEN</sequence>
<dbReference type="GO" id="GO:0005576">
    <property type="term" value="C:extracellular region"/>
    <property type="evidence" value="ECO:0007669"/>
    <property type="project" value="InterPro"/>
</dbReference>
<evidence type="ECO:0000256" key="2">
    <source>
        <dbReference type="ARBA" id="ARBA00023157"/>
    </source>
</evidence>
<gene>
    <name evidence="6" type="ORF">D1223_01870</name>
</gene>
<feature type="domain" description="Apple" evidence="5">
    <location>
        <begin position="29"/>
        <end position="100"/>
    </location>
</feature>
<dbReference type="Pfam" id="PF14295">
    <property type="entry name" value="PAN_4"/>
    <property type="match status" value="1"/>
</dbReference>
<keyword evidence="1" id="KW-0677">Repeat</keyword>
<evidence type="ECO:0000256" key="1">
    <source>
        <dbReference type="ARBA" id="ARBA00022737"/>
    </source>
</evidence>
<feature type="chain" id="PRO_5017338123" description="Apple domain-containing protein" evidence="4">
    <location>
        <begin position="24"/>
        <end position="238"/>
    </location>
</feature>
<dbReference type="SMART" id="SM00223">
    <property type="entry name" value="APPLE"/>
    <property type="match status" value="1"/>
</dbReference>
<dbReference type="GO" id="GO:0006508">
    <property type="term" value="P:proteolysis"/>
    <property type="evidence" value="ECO:0007669"/>
    <property type="project" value="InterPro"/>
</dbReference>
<feature type="compositionally biased region" description="Acidic residues" evidence="3">
    <location>
        <begin position="229"/>
        <end position="238"/>
    </location>
</feature>
<dbReference type="AlphaFoldDB" id="A0A399RLR9"/>
<feature type="region of interest" description="Disordered" evidence="3">
    <location>
        <begin position="105"/>
        <end position="238"/>
    </location>
</feature>
<keyword evidence="2" id="KW-1015">Disulfide bond</keyword>
<dbReference type="Proteomes" id="UP000266385">
    <property type="component" value="Unassembled WGS sequence"/>
</dbReference>